<dbReference type="EMBL" id="JAKELL010000002">
    <property type="protein sequence ID" value="KAH9000117.1"/>
    <property type="molecule type" value="Genomic_DNA"/>
</dbReference>
<comment type="caution">
    <text evidence="2">The sequence shown here is derived from an EMBL/GenBank/DDBJ whole genome shotgun (WGS) entry which is preliminary data.</text>
</comment>
<name>A0AAD4LRU5_9AGAM</name>
<evidence type="ECO:0000256" key="1">
    <source>
        <dbReference type="SAM" id="MobiDB-lite"/>
    </source>
</evidence>
<protein>
    <submittedName>
        <fullName evidence="2">Uncharacterized protein</fullName>
    </submittedName>
</protein>
<keyword evidence="3" id="KW-1185">Reference proteome</keyword>
<accession>A0AAD4LRU5</accession>
<evidence type="ECO:0000313" key="2">
    <source>
        <dbReference type="EMBL" id="KAH9000117.1"/>
    </source>
</evidence>
<proteinExistence type="predicted"/>
<sequence>MPSTLHIGNASSRSHDTAPARTAPSITSFSLSLFPAPTHAHTHTLRHSELLCLLSRPSCYITPALSCLAAVFRPSQRLDSFPMPPISHTSSTWSLSVVARGSPVLKHTVVELTSIVTYCSLARFLTQWHPEISTLHWYSRPTRSPCATAVKWCGGGLLACAGRNGCTWGCRACREAGV</sequence>
<gene>
    <name evidence="2" type="ORF">EDB92DRAFT_466079</name>
</gene>
<feature type="region of interest" description="Disordered" evidence="1">
    <location>
        <begin position="1"/>
        <end position="22"/>
    </location>
</feature>
<dbReference type="AlphaFoldDB" id="A0AAD4LRU5"/>
<reference evidence="2" key="1">
    <citation type="submission" date="2022-01" db="EMBL/GenBank/DDBJ databases">
        <title>Comparative genomics reveals a dynamic genome evolution in the ectomycorrhizal milk-cap (Lactarius) mushrooms.</title>
        <authorList>
            <consortium name="DOE Joint Genome Institute"/>
            <person name="Lebreton A."/>
            <person name="Tang N."/>
            <person name="Kuo A."/>
            <person name="LaButti K."/>
            <person name="Drula E."/>
            <person name="Barry K."/>
            <person name="Clum A."/>
            <person name="Lipzen A."/>
            <person name="Mousain D."/>
            <person name="Ng V."/>
            <person name="Wang R."/>
            <person name="Wang X."/>
            <person name="Dai Y."/>
            <person name="Henrissat B."/>
            <person name="Grigoriev I.V."/>
            <person name="Guerin-Laguette A."/>
            <person name="Yu F."/>
            <person name="Martin F.M."/>
        </authorList>
    </citation>
    <scope>NUCLEOTIDE SEQUENCE</scope>
    <source>
        <strain evidence="2">QP</strain>
    </source>
</reference>
<evidence type="ECO:0000313" key="3">
    <source>
        <dbReference type="Proteomes" id="UP001201163"/>
    </source>
</evidence>
<dbReference type="Proteomes" id="UP001201163">
    <property type="component" value="Unassembled WGS sequence"/>
</dbReference>
<organism evidence="2 3">
    <name type="scientific">Lactarius akahatsu</name>
    <dbReference type="NCBI Taxonomy" id="416441"/>
    <lineage>
        <taxon>Eukaryota</taxon>
        <taxon>Fungi</taxon>
        <taxon>Dikarya</taxon>
        <taxon>Basidiomycota</taxon>
        <taxon>Agaricomycotina</taxon>
        <taxon>Agaricomycetes</taxon>
        <taxon>Russulales</taxon>
        <taxon>Russulaceae</taxon>
        <taxon>Lactarius</taxon>
    </lineage>
</organism>